<evidence type="ECO:0000313" key="1">
    <source>
        <dbReference type="EMBL" id="KKM83322.1"/>
    </source>
</evidence>
<organism evidence="1">
    <name type="scientific">marine sediment metagenome</name>
    <dbReference type="NCBI Taxonomy" id="412755"/>
    <lineage>
        <taxon>unclassified sequences</taxon>
        <taxon>metagenomes</taxon>
        <taxon>ecological metagenomes</taxon>
    </lineage>
</organism>
<name>A0A0F9NPZ8_9ZZZZ</name>
<sequence length="78" mass="8670">MIDRNKIIMDFYNIRQQTCGCASIEIHEDTVKHAKDAIGKEAMRPELFEQPLAVAAAVFEGLLIIDQNGLLQKGTLAL</sequence>
<protein>
    <submittedName>
        <fullName evidence="1">Uncharacterized protein</fullName>
    </submittedName>
</protein>
<accession>A0A0F9NPZ8</accession>
<comment type="caution">
    <text evidence="1">The sequence shown here is derived from an EMBL/GenBank/DDBJ whole genome shotgun (WGS) entry which is preliminary data.</text>
</comment>
<proteinExistence type="predicted"/>
<dbReference type="AlphaFoldDB" id="A0A0F9NPZ8"/>
<dbReference type="EMBL" id="LAZR01007731">
    <property type="protein sequence ID" value="KKM83322.1"/>
    <property type="molecule type" value="Genomic_DNA"/>
</dbReference>
<gene>
    <name evidence="1" type="ORF">LCGC14_1310560</name>
</gene>
<reference evidence="1" key="1">
    <citation type="journal article" date="2015" name="Nature">
        <title>Complex archaea that bridge the gap between prokaryotes and eukaryotes.</title>
        <authorList>
            <person name="Spang A."/>
            <person name="Saw J.H."/>
            <person name="Jorgensen S.L."/>
            <person name="Zaremba-Niedzwiedzka K."/>
            <person name="Martijn J."/>
            <person name="Lind A.E."/>
            <person name="van Eijk R."/>
            <person name="Schleper C."/>
            <person name="Guy L."/>
            <person name="Ettema T.J."/>
        </authorList>
    </citation>
    <scope>NUCLEOTIDE SEQUENCE</scope>
</reference>